<keyword evidence="2" id="KW-1133">Transmembrane helix</keyword>
<name>A0ABU2B0Q9_9MICC</name>
<feature type="compositionally biased region" description="Basic residues" evidence="1">
    <location>
        <begin position="1"/>
        <end position="12"/>
    </location>
</feature>
<proteinExistence type="predicted"/>
<keyword evidence="2" id="KW-0472">Membrane</keyword>
<keyword evidence="2" id="KW-0812">Transmembrane</keyword>
<feature type="transmembrane region" description="Helical" evidence="2">
    <location>
        <begin position="184"/>
        <end position="203"/>
    </location>
</feature>
<keyword evidence="4" id="KW-1185">Reference proteome</keyword>
<feature type="compositionally biased region" description="Basic and acidic residues" evidence="1">
    <location>
        <begin position="45"/>
        <end position="60"/>
    </location>
</feature>
<feature type="region of interest" description="Disordered" evidence="1">
    <location>
        <begin position="1"/>
        <end position="69"/>
    </location>
</feature>
<organism evidence="3 4">
    <name type="scientific">Enteractinococcus fodinae</name>
    <dbReference type="NCBI Taxonomy" id="684663"/>
    <lineage>
        <taxon>Bacteria</taxon>
        <taxon>Bacillati</taxon>
        <taxon>Actinomycetota</taxon>
        <taxon>Actinomycetes</taxon>
        <taxon>Micrococcales</taxon>
        <taxon>Micrococcaceae</taxon>
    </lineage>
</organism>
<reference evidence="3 4" key="1">
    <citation type="submission" date="2023-07" db="EMBL/GenBank/DDBJ databases">
        <title>Sequencing the genomes of 1000 actinobacteria strains.</title>
        <authorList>
            <person name="Klenk H.-P."/>
        </authorList>
    </citation>
    <scope>NUCLEOTIDE SEQUENCE [LARGE SCALE GENOMIC DNA]</scope>
    <source>
        <strain evidence="3 4">DSM 22966</strain>
    </source>
</reference>
<gene>
    <name evidence="3" type="ORF">J2S62_001442</name>
</gene>
<protein>
    <submittedName>
        <fullName evidence="3">Uncharacterized protein</fullName>
    </submittedName>
</protein>
<dbReference type="Proteomes" id="UP001183794">
    <property type="component" value="Unassembled WGS sequence"/>
</dbReference>
<evidence type="ECO:0000313" key="4">
    <source>
        <dbReference type="Proteomes" id="UP001183794"/>
    </source>
</evidence>
<evidence type="ECO:0000313" key="3">
    <source>
        <dbReference type="EMBL" id="MDR7347185.1"/>
    </source>
</evidence>
<evidence type="ECO:0000256" key="2">
    <source>
        <dbReference type="SAM" id="Phobius"/>
    </source>
</evidence>
<accession>A0ABU2B0Q9</accession>
<feature type="region of interest" description="Disordered" evidence="1">
    <location>
        <begin position="147"/>
        <end position="176"/>
    </location>
</feature>
<sequence>MGNHKPTPKRHIGPAIQWAKPKTNSGLSAGRRTREIRIQLADVADDSRLTDEADPHRDASDGNEAGVNQYSHHEERLRARGDSTQPAEGSTVDPWWRRGAEYASETGSAWSEYASSLRHQAEGKFSGPVQRADDSFTTYNYGQEGSNASSFDTYQSSSDQHHLSSSERAQSSSPHGDRPVWPQYLLPVAVVAFIIFLAFVTLLT</sequence>
<dbReference type="EMBL" id="JAVDYJ010000001">
    <property type="protein sequence ID" value="MDR7347185.1"/>
    <property type="molecule type" value="Genomic_DNA"/>
</dbReference>
<evidence type="ECO:0000256" key="1">
    <source>
        <dbReference type="SAM" id="MobiDB-lite"/>
    </source>
</evidence>
<comment type="caution">
    <text evidence="3">The sequence shown here is derived from an EMBL/GenBank/DDBJ whole genome shotgun (WGS) entry which is preliminary data.</text>
</comment>